<proteinExistence type="predicted"/>
<dbReference type="EMBL" id="FTMP01000004">
    <property type="protein sequence ID" value="SIQ45371.1"/>
    <property type="molecule type" value="Genomic_DNA"/>
</dbReference>
<reference evidence="2 3" key="1">
    <citation type="submission" date="2017-01" db="EMBL/GenBank/DDBJ databases">
        <authorList>
            <person name="Mah S.A."/>
            <person name="Swanson W.J."/>
            <person name="Moy G.W."/>
            <person name="Vacquier V.D."/>
        </authorList>
    </citation>
    <scope>NUCLEOTIDE SEQUENCE [LARGE SCALE GENOMIC DNA]</scope>
    <source>
        <strain evidence="2 3">RU36E</strain>
    </source>
</reference>
<dbReference type="RefSeq" id="WP_076426570.1">
    <property type="nucleotide sequence ID" value="NZ_FTMP01000004.1"/>
</dbReference>
<dbReference type="Gene3D" id="2.40.160.100">
    <property type="match status" value="1"/>
</dbReference>
<feature type="domain" description="Alginate export" evidence="1">
    <location>
        <begin position="31"/>
        <end position="464"/>
    </location>
</feature>
<dbReference type="AlphaFoldDB" id="A0A1N6SWD3"/>
<dbReference type="Proteomes" id="UP000185841">
    <property type="component" value="Unassembled WGS sequence"/>
</dbReference>
<dbReference type="InterPro" id="IPR025388">
    <property type="entry name" value="Alginate_export_dom"/>
</dbReference>
<organism evidence="2 3">
    <name type="scientific">Aquipseudomonas alcaligenes</name>
    <name type="common">Pseudomonas alcaligenes</name>
    <dbReference type="NCBI Taxonomy" id="43263"/>
    <lineage>
        <taxon>Bacteria</taxon>
        <taxon>Pseudomonadati</taxon>
        <taxon>Pseudomonadota</taxon>
        <taxon>Gammaproteobacteria</taxon>
        <taxon>Pseudomonadales</taxon>
        <taxon>Pseudomonadaceae</taxon>
        <taxon>Aquipseudomonas</taxon>
    </lineage>
</organism>
<evidence type="ECO:0000259" key="1">
    <source>
        <dbReference type="Pfam" id="PF13372"/>
    </source>
</evidence>
<evidence type="ECO:0000313" key="3">
    <source>
        <dbReference type="Proteomes" id="UP000185841"/>
    </source>
</evidence>
<name>A0A1N6SWD3_AQUAC</name>
<dbReference type="InterPro" id="IPR053728">
    <property type="entry name" value="Alginate_Permeability_Chnl"/>
</dbReference>
<accession>A0A1N6SWD3</accession>
<protein>
    <submittedName>
        <fullName evidence="2">Alginate export porin</fullName>
    </submittedName>
</protein>
<dbReference type="Pfam" id="PF13372">
    <property type="entry name" value="Alginate_exp"/>
    <property type="match status" value="1"/>
</dbReference>
<evidence type="ECO:0000313" key="2">
    <source>
        <dbReference type="EMBL" id="SIQ45371.1"/>
    </source>
</evidence>
<gene>
    <name evidence="2" type="ORF">SAMN05878282_104176</name>
</gene>
<sequence length="471" mass="52471">MTLNKAVTTFLIAAGALNAPGLRAEESARFDYGVNFKLTAQSTKDLDLGTRDEGDFNGLGFGVRPWLLAQRGDWSGYVLGEAFAATDVLESSQVAGDDIDAGDARERDDSFLALHEFWVDYGGLTAYPQESLRFGRQRIRADDGLWWDTNIEALRWNFETTLLDAHIGVAERFSDYRTDLDDLAPQDEDRQHFMGDISTQWRPGHWAGLKLHHSRDDGSLAGLGERVDELSKTYKGDITWLGAELNGDFFNPRSSAPLNYWVALTGMQGDAELLQTSSASGERRALGSRDQDLDGWAIDLGLRWNIDEHWRLGGTLTRASGGGDADDSEQFLQTDLQSNRARFTGTRSSVHRFGEAYRGELNNLQAASLFGSWILDKKYDASIVYHRFWRVDEDLDSASGLSVGLEPGDKDLGQEVDLVLTRYFDRSELGVVEADSALVRLRGGLFLPGDAFPSGTDSTMHRVMLDLIWRY</sequence>